<name>A0AAD7EMN1_9AGAR</name>
<gene>
    <name evidence="1" type="ORF">DFH08DRAFT_812492</name>
</gene>
<comment type="caution">
    <text evidence="1">The sequence shown here is derived from an EMBL/GenBank/DDBJ whole genome shotgun (WGS) entry which is preliminary data.</text>
</comment>
<protein>
    <submittedName>
        <fullName evidence="1">Uncharacterized protein</fullName>
    </submittedName>
</protein>
<proteinExistence type="predicted"/>
<organism evidence="1 2">
    <name type="scientific">Mycena albidolilacea</name>
    <dbReference type="NCBI Taxonomy" id="1033008"/>
    <lineage>
        <taxon>Eukaryota</taxon>
        <taxon>Fungi</taxon>
        <taxon>Dikarya</taxon>
        <taxon>Basidiomycota</taxon>
        <taxon>Agaricomycotina</taxon>
        <taxon>Agaricomycetes</taxon>
        <taxon>Agaricomycetidae</taxon>
        <taxon>Agaricales</taxon>
        <taxon>Marasmiineae</taxon>
        <taxon>Mycenaceae</taxon>
        <taxon>Mycena</taxon>
    </lineage>
</organism>
<evidence type="ECO:0000313" key="2">
    <source>
        <dbReference type="Proteomes" id="UP001218218"/>
    </source>
</evidence>
<dbReference type="Proteomes" id="UP001218218">
    <property type="component" value="Unassembled WGS sequence"/>
</dbReference>
<sequence>MFNGTDLITDFGTTVQMEPKEPQYQLEYVSPRYEGNLVPAADHEDSEPVNELEYAARYMNVELVFNGTIAPQVLIDDRSSFHETEQGSYENAWATENSRNSAAQYFLAFKIEPQK</sequence>
<reference evidence="1" key="1">
    <citation type="submission" date="2023-03" db="EMBL/GenBank/DDBJ databases">
        <title>Massive genome expansion in bonnet fungi (Mycena s.s.) driven by repeated elements and novel gene families across ecological guilds.</title>
        <authorList>
            <consortium name="Lawrence Berkeley National Laboratory"/>
            <person name="Harder C.B."/>
            <person name="Miyauchi S."/>
            <person name="Viragh M."/>
            <person name="Kuo A."/>
            <person name="Thoen E."/>
            <person name="Andreopoulos B."/>
            <person name="Lu D."/>
            <person name="Skrede I."/>
            <person name="Drula E."/>
            <person name="Henrissat B."/>
            <person name="Morin E."/>
            <person name="Kohler A."/>
            <person name="Barry K."/>
            <person name="LaButti K."/>
            <person name="Morin E."/>
            <person name="Salamov A."/>
            <person name="Lipzen A."/>
            <person name="Mereny Z."/>
            <person name="Hegedus B."/>
            <person name="Baldrian P."/>
            <person name="Stursova M."/>
            <person name="Weitz H."/>
            <person name="Taylor A."/>
            <person name="Grigoriev I.V."/>
            <person name="Nagy L.G."/>
            <person name="Martin F."/>
            <person name="Kauserud H."/>
        </authorList>
    </citation>
    <scope>NUCLEOTIDE SEQUENCE</scope>
    <source>
        <strain evidence="1">CBHHK002</strain>
    </source>
</reference>
<evidence type="ECO:0000313" key="1">
    <source>
        <dbReference type="EMBL" id="KAJ7339097.1"/>
    </source>
</evidence>
<dbReference type="AlphaFoldDB" id="A0AAD7EMN1"/>
<dbReference type="EMBL" id="JARIHO010000028">
    <property type="protein sequence ID" value="KAJ7339097.1"/>
    <property type="molecule type" value="Genomic_DNA"/>
</dbReference>
<accession>A0AAD7EMN1</accession>
<keyword evidence="2" id="KW-1185">Reference proteome</keyword>